<dbReference type="GO" id="GO:0009306">
    <property type="term" value="P:protein secretion"/>
    <property type="evidence" value="ECO:0007669"/>
    <property type="project" value="InterPro"/>
</dbReference>
<keyword evidence="2" id="KW-0966">Cell projection</keyword>
<protein>
    <submittedName>
        <fullName evidence="2">Flagellar biosynthesis protein</fullName>
    </submittedName>
</protein>
<dbReference type="SUPFAM" id="SSF160544">
    <property type="entry name" value="EscU C-terminal domain-like"/>
    <property type="match status" value="1"/>
</dbReference>
<gene>
    <name evidence="2" type="ORF">EV213_102443</name>
</gene>
<dbReference type="EMBL" id="SNYJ01000002">
    <property type="protein sequence ID" value="TDQ42409.1"/>
    <property type="molecule type" value="Genomic_DNA"/>
</dbReference>
<keyword evidence="2" id="KW-0282">Flagellum</keyword>
<feature type="region of interest" description="Disordered" evidence="1">
    <location>
        <begin position="1"/>
        <end position="29"/>
    </location>
</feature>
<dbReference type="Gene3D" id="3.40.1690.10">
    <property type="entry name" value="secretion proteins EscU"/>
    <property type="match status" value="1"/>
</dbReference>
<evidence type="ECO:0000256" key="1">
    <source>
        <dbReference type="SAM" id="MobiDB-lite"/>
    </source>
</evidence>
<dbReference type="PANTHER" id="PTHR30531">
    <property type="entry name" value="FLAGELLAR BIOSYNTHETIC PROTEIN FLHB"/>
    <property type="match status" value="1"/>
</dbReference>
<dbReference type="GO" id="GO:0005886">
    <property type="term" value="C:plasma membrane"/>
    <property type="evidence" value="ECO:0007669"/>
    <property type="project" value="TreeGrafter"/>
</dbReference>
<proteinExistence type="predicted"/>
<sequence length="111" mass="12210">MENLTSSQKKAMALQYNPDKSDAPRVTAKGTGVTAESIIEIARKNNVPLHEDANLTEALQVLELNDTIPEALYSVVAELLSYVYKLNETYKKAPLEGKDNYSLEGNGRQAP</sequence>
<dbReference type="InterPro" id="IPR006135">
    <property type="entry name" value="T3SS_substrate_exporter"/>
</dbReference>
<reference evidence="2 3" key="1">
    <citation type="submission" date="2019-03" db="EMBL/GenBank/DDBJ databases">
        <title>Genomic Encyclopedia of Type Strains, Phase IV (KMG-IV): sequencing the most valuable type-strain genomes for metagenomic binning, comparative biology and taxonomic classification.</title>
        <authorList>
            <person name="Goeker M."/>
        </authorList>
    </citation>
    <scope>NUCLEOTIDE SEQUENCE [LARGE SCALE GENOMIC DNA]</scope>
    <source>
        <strain evidence="2 3">DSM 28697</strain>
    </source>
</reference>
<keyword evidence="3" id="KW-1185">Reference proteome</keyword>
<dbReference type="PANTHER" id="PTHR30531:SF12">
    <property type="entry name" value="FLAGELLAR BIOSYNTHETIC PROTEIN FLHB"/>
    <property type="match status" value="1"/>
</dbReference>
<dbReference type="Proteomes" id="UP000295632">
    <property type="component" value="Unassembled WGS sequence"/>
</dbReference>
<organism evidence="2 3">
    <name type="scientific">Aureibacillus halotolerans</name>
    <dbReference type="NCBI Taxonomy" id="1508390"/>
    <lineage>
        <taxon>Bacteria</taxon>
        <taxon>Bacillati</taxon>
        <taxon>Bacillota</taxon>
        <taxon>Bacilli</taxon>
        <taxon>Bacillales</taxon>
        <taxon>Bacillaceae</taxon>
        <taxon>Aureibacillus</taxon>
    </lineage>
</organism>
<comment type="caution">
    <text evidence="2">The sequence shown here is derived from an EMBL/GenBank/DDBJ whole genome shotgun (WGS) entry which is preliminary data.</text>
</comment>
<dbReference type="AlphaFoldDB" id="A0A4R6UBQ0"/>
<keyword evidence="2" id="KW-0969">Cilium</keyword>
<accession>A0A4R6UBQ0</accession>
<dbReference type="InterPro" id="IPR029025">
    <property type="entry name" value="T3SS_substrate_exporter_C"/>
</dbReference>
<evidence type="ECO:0000313" key="3">
    <source>
        <dbReference type="Proteomes" id="UP000295632"/>
    </source>
</evidence>
<dbReference type="Pfam" id="PF01312">
    <property type="entry name" value="Bac_export_2"/>
    <property type="match status" value="1"/>
</dbReference>
<dbReference type="RefSeq" id="WP_243739984.1">
    <property type="nucleotide sequence ID" value="NZ_SNYJ01000002.1"/>
</dbReference>
<evidence type="ECO:0000313" key="2">
    <source>
        <dbReference type="EMBL" id="TDQ42409.1"/>
    </source>
</evidence>
<name>A0A4R6UBQ0_9BACI</name>